<proteinExistence type="predicted"/>
<dbReference type="KEGG" id="csph:CSPHI_10395"/>
<protein>
    <recommendedName>
        <fullName evidence="3">Helix-turn-helix domain-containing protein</fullName>
    </recommendedName>
</protein>
<keyword evidence="2" id="KW-1185">Reference proteome</keyword>
<gene>
    <name evidence="1" type="ORF">CSPHI_10395</name>
</gene>
<dbReference type="EMBL" id="CP009248">
    <property type="protein sequence ID" value="APT91339.1"/>
    <property type="molecule type" value="Genomic_DNA"/>
</dbReference>
<dbReference type="STRING" id="1437874.CSPHI_10395"/>
<evidence type="ECO:0008006" key="3">
    <source>
        <dbReference type="Google" id="ProtNLM"/>
    </source>
</evidence>
<organism evidence="1 2">
    <name type="scientific">Corynebacterium sphenisci DSM 44792</name>
    <dbReference type="NCBI Taxonomy" id="1437874"/>
    <lineage>
        <taxon>Bacteria</taxon>
        <taxon>Bacillati</taxon>
        <taxon>Actinomycetota</taxon>
        <taxon>Actinomycetes</taxon>
        <taxon>Mycobacteriales</taxon>
        <taxon>Corynebacteriaceae</taxon>
        <taxon>Corynebacterium</taxon>
    </lineage>
</organism>
<evidence type="ECO:0000313" key="2">
    <source>
        <dbReference type="Proteomes" id="UP000185469"/>
    </source>
</evidence>
<dbReference type="AlphaFoldDB" id="A0A1L7CZM8"/>
<name>A0A1L7CZM8_9CORY</name>
<sequence>MTPPTLSTAQAARVLGVSRQTLYVRTWRNEGVATPEGTVMPIRVGTAVRWPTRPIIDALGLDDDALAAALADAPQPAA</sequence>
<evidence type="ECO:0000313" key="1">
    <source>
        <dbReference type="EMBL" id="APT91339.1"/>
    </source>
</evidence>
<accession>A0A1L7CZM8</accession>
<reference evidence="1 2" key="1">
    <citation type="submission" date="2014-08" db="EMBL/GenBank/DDBJ databases">
        <title>Complete genome sequence of Corynebacterium sphenisci CECT 5990(T) (=DSM 44792(T)), isolated from healthy wild penguins.</title>
        <authorList>
            <person name="Ruckert C."/>
            <person name="Albersmeier A."/>
            <person name="Winkler A."/>
            <person name="Kalinowski J."/>
        </authorList>
    </citation>
    <scope>NUCLEOTIDE SEQUENCE [LARGE SCALE GENOMIC DNA]</scope>
    <source>
        <strain evidence="1 2">DSM 44792</strain>
    </source>
</reference>
<dbReference type="Proteomes" id="UP000185469">
    <property type="component" value="Chromosome"/>
</dbReference>